<comment type="similarity">
    <text evidence="7">Belongs to the SOSEKI family.</text>
</comment>
<feature type="compositionally biased region" description="Basic and acidic residues" evidence="9">
    <location>
        <begin position="438"/>
        <end position="447"/>
    </location>
</feature>
<keyword evidence="11" id="KW-1185">Reference proteome</keyword>
<comment type="subunit">
    <text evidence="8">Homodimer. Forms long polymer filaments with other SOKs proteins polymers (e.g. SOK1, SOK2, SOK3 and SOK4) crucial for polar localization and biological activity. Binds to ANGUSTIFOLIA (AN).</text>
</comment>
<evidence type="ECO:0000313" key="11">
    <source>
        <dbReference type="Proteomes" id="UP000189703"/>
    </source>
</evidence>
<protein>
    <submittedName>
        <fullName evidence="12">Protein UPSTREAM OF FLC-like isoform X1</fullName>
    </submittedName>
</protein>
<feature type="region of interest" description="Disordered" evidence="9">
    <location>
        <begin position="156"/>
        <end position="244"/>
    </location>
</feature>
<dbReference type="KEGG" id="nnu:104605937"/>
<reference evidence="12" key="1">
    <citation type="submission" date="2025-08" db="UniProtKB">
        <authorList>
            <consortium name="RefSeq"/>
        </authorList>
    </citation>
    <scope>IDENTIFICATION</scope>
</reference>
<dbReference type="eggNOG" id="ENOG502QVHU">
    <property type="taxonomic scope" value="Eukaryota"/>
</dbReference>
<dbReference type="GeneID" id="104605937"/>
<dbReference type="GO" id="GO:0051302">
    <property type="term" value="P:regulation of cell division"/>
    <property type="evidence" value="ECO:0007669"/>
    <property type="project" value="UniProtKB-ARBA"/>
</dbReference>
<dbReference type="InterPro" id="IPR021182">
    <property type="entry name" value="SOK_magnoliopsida"/>
</dbReference>
<dbReference type="OrthoDB" id="1731358at2759"/>
<dbReference type="InterPro" id="IPR048351">
    <property type="entry name" value="SOK_DIX"/>
</dbReference>
<keyword evidence="6" id="KW-0131">Cell cycle</keyword>
<dbReference type="GO" id="GO:0005886">
    <property type="term" value="C:plasma membrane"/>
    <property type="evidence" value="ECO:0007669"/>
    <property type="project" value="UniProtKB-SubCell"/>
</dbReference>
<evidence type="ECO:0000256" key="6">
    <source>
        <dbReference type="ARBA" id="ARBA00023306"/>
    </source>
</evidence>
<accession>A0A1U8B0X4</accession>
<organism evidence="11 12">
    <name type="scientific">Nelumbo nucifera</name>
    <name type="common">Sacred lotus</name>
    <dbReference type="NCBI Taxonomy" id="4432"/>
    <lineage>
        <taxon>Eukaryota</taxon>
        <taxon>Viridiplantae</taxon>
        <taxon>Streptophyta</taxon>
        <taxon>Embryophyta</taxon>
        <taxon>Tracheophyta</taxon>
        <taxon>Spermatophyta</taxon>
        <taxon>Magnoliopsida</taxon>
        <taxon>Proteales</taxon>
        <taxon>Nelumbonaceae</taxon>
        <taxon>Nelumbo</taxon>
    </lineage>
</organism>
<evidence type="ECO:0000256" key="2">
    <source>
        <dbReference type="ARBA" id="ARBA00022473"/>
    </source>
</evidence>
<dbReference type="GO" id="GO:0051258">
    <property type="term" value="P:protein polymerization"/>
    <property type="evidence" value="ECO:0007669"/>
    <property type="project" value="UniProtKB-ARBA"/>
</dbReference>
<dbReference type="Proteomes" id="UP000189703">
    <property type="component" value="Unplaced"/>
</dbReference>
<name>A0A1U8B0X4_NELNU</name>
<dbReference type="GO" id="GO:0051301">
    <property type="term" value="P:cell division"/>
    <property type="evidence" value="ECO:0007669"/>
    <property type="project" value="UniProtKB-KW"/>
</dbReference>
<evidence type="ECO:0000256" key="9">
    <source>
        <dbReference type="SAM" id="MobiDB-lite"/>
    </source>
</evidence>
<evidence type="ECO:0000313" key="12">
    <source>
        <dbReference type="RefSeq" id="XP_010269197.1"/>
    </source>
</evidence>
<proteinExistence type="inferred from homology"/>
<dbReference type="RefSeq" id="XP_010269197.1">
    <property type="nucleotide sequence ID" value="XM_010270895.2"/>
</dbReference>
<dbReference type="AlphaFoldDB" id="A0A1U8B0X4"/>
<keyword evidence="4" id="KW-0132">Cell division</keyword>
<dbReference type="FunCoup" id="A0A1U8B0X4">
    <property type="interactions" value="251"/>
</dbReference>
<keyword evidence="3" id="KW-1003">Cell membrane</keyword>
<feature type="compositionally biased region" description="Acidic residues" evidence="9">
    <location>
        <begin position="157"/>
        <end position="173"/>
    </location>
</feature>
<dbReference type="Pfam" id="PF06136">
    <property type="entry name" value="SOK"/>
    <property type="match status" value="1"/>
</dbReference>
<comment type="subcellular location">
    <subcellularLocation>
        <location evidence="1">Cell membrane</location>
        <topology evidence="1">Peripheral membrane protein</topology>
        <orientation evidence="1">Cytoplasmic side</orientation>
    </subcellularLocation>
</comment>
<evidence type="ECO:0000256" key="8">
    <source>
        <dbReference type="ARBA" id="ARBA00046534"/>
    </source>
</evidence>
<evidence type="ECO:0000256" key="1">
    <source>
        <dbReference type="ARBA" id="ARBA00004413"/>
    </source>
</evidence>
<dbReference type="STRING" id="4432.A0A1U8B0X4"/>
<feature type="region of interest" description="Disordered" evidence="9">
    <location>
        <begin position="411"/>
        <end position="447"/>
    </location>
</feature>
<dbReference type="PANTHER" id="PTHR31083:SF18">
    <property type="entry name" value="PROTEIN SOSEKI 2"/>
    <property type="match status" value="1"/>
</dbReference>
<feature type="domain" description="SOSEKI DIX-like" evidence="10">
    <location>
        <begin position="30"/>
        <end position="118"/>
    </location>
</feature>
<dbReference type="GO" id="GO:2000067">
    <property type="term" value="P:regulation of root morphogenesis"/>
    <property type="evidence" value="ECO:0007669"/>
    <property type="project" value="UniProtKB-ARBA"/>
</dbReference>
<sequence>MDTRARKSRETSPDWARVYVQPKMKAFKKVQVLYYLCRNGQLEHPHFMEVSHLANQQLRLKDAIDRLTVLRGKGMPSLFSWSCKRNYKNGYVWNDLAENDVIYPAEGAEYILKGSELIEGCAERFQQLQVSRKQQGTEPNVHYKRKLIISARNRELEEVEDMQEEEEEDEEEAEKVSNGSFNRPSYSRRSKGVSTDKIEKHKNHQKTQNNLTEITLDDASPPSTSSTVSEKAHEPNSNSQRFEDCDSATEPIMSRNSVLLQLIACGSSVAIKGRNVPTLNHHQSVSNGRKSNSLHKGVLCKTAIRMTEDEEINYMSENPRFGNPQLEEKEYFSGSIVESMTSEDRVTMEPTLKKSSSYNEARFVPHFHCPSVPLLSQSDTEEIIIGRVKSRLSHGRTSFCRSMKTRLGEVREEEMEKGVKGKCIPRKKSSSKVQANPKRNDKMTNVS</sequence>
<evidence type="ECO:0000256" key="7">
    <source>
        <dbReference type="ARBA" id="ARBA00024211"/>
    </source>
</evidence>
<evidence type="ECO:0000256" key="4">
    <source>
        <dbReference type="ARBA" id="ARBA00022618"/>
    </source>
</evidence>
<evidence type="ECO:0000256" key="3">
    <source>
        <dbReference type="ARBA" id="ARBA00022475"/>
    </source>
</evidence>
<dbReference type="PANTHER" id="PTHR31083">
    <property type="entry name" value="UPSTREAM OF FLC PROTEIN (DUF966)"/>
    <property type="match status" value="1"/>
</dbReference>
<dbReference type="InParanoid" id="A0A1U8B0X4"/>
<dbReference type="GO" id="GO:0090708">
    <property type="term" value="P:specification of plant organ axis polarity"/>
    <property type="evidence" value="ECO:0007669"/>
    <property type="project" value="UniProtKB-ARBA"/>
</dbReference>
<dbReference type="PIRSF" id="PIRSF031043">
    <property type="entry name" value="UCP031043"/>
    <property type="match status" value="1"/>
</dbReference>
<keyword evidence="5" id="KW-0472">Membrane</keyword>
<feature type="compositionally biased region" description="Polar residues" evidence="9">
    <location>
        <begin position="221"/>
        <end position="240"/>
    </location>
</feature>
<evidence type="ECO:0000259" key="10">
    <source>
        <dbReference type="Pfam" id="PF06136"/>
    </source>
</evidence>
<evidence type="ECO:0000256" key="5">
    <source>
        <dbReference type="ARBA" id="ARBA00023136"/>
    </source>
</evidence>
<dbReference type="OMA" id="IECMLAN"/>
<keyword evidence="2" id="KW-0217">Developmental protein</keyword>
<dbReference type="InterPro" id="IPR010369">
    <property type="entry name" value="SOK"/>
</dbReference>
<gene>
    <name evidence="12" type="primary">LOC104605937</name>
</gene>